<organism evidence="1 2">
    <name type="scientific">Streptomyces gossypii</name>
    <dbReference type="NCBI Taxonomy" id="2883101"/>
    <lineage>
        <taxon>Bacteria</taxon>
        <taxon>Bacillati</taxon>
        <taxon>Actinomycetota</taxon>
        <taxon>Actinomycetes</taxon>
        <taxon>Kitasatosporales</taxon>
        <taxon>Streptomycetaceae</taxon>
        <taxon>Streptomyces</taxon>
    </lineage>
</organism>
<gene>
    <name evidence="1" type="ORF">LHJ74_07800</name>
</gene>
<name>A0ABT2JQ35_9ACTN</name>
<sequence>MTILTRERLSGTSVHIYRGDTGQAKPFLLRRDGDRFITTYDPKRADVGTAAVLTRALLSSEGVSVSEVILEGHDVALTDLYHAASKLLLNVEITRGKRITKPVVKMVNQDPMQATYFIPKKWDLLDALSRLPSAFADARPKAARHLKLIEQAKKDSDGKIDHALDVMARLILETDDPDSVYDEMLRVFDGSCIEEPTADAPSSAA</sequence>
<keyword evidence="2" id="KW-1185">Reference proteome</keyword>
<evidence type="ECO:0000313" key="1">
    <source>
        <dbReference type="EMBL" id="MCT2589818.1"/>
    </source>
</evidence>
<protein>
    <submittedName>
        <fullName evidence="1">Uncharacterized protein</fullName>
    </submittedName>
</protein>
<dbReference type="EMBL" id="JAJAGO010000003">
    <property type="protein sequence ID" value="MCT2589818.1"/>
    <property type="molecule type" value="Genomic_DNA"/>
</dbReference>
<dbReference type="RefSeq" id="WP_260216824.1">
    <property type="nucleotide sequence ID" value="NZ_JAJAGO010000003.1"/>
</dbReference>
<comment type="caution">
    <text evidence="1">The sequence shown here is derived from an EMBL/GenBank/DDBJ whole genome shotgun (WGS) entry which is preliminary data.</text>
</comment>
<accession>A0ABT2JQ35</accession>
<proteinExistence type="predicted"/>
<dbReference type="Proteomes" id="UP001156389">
    <property type="component" value="Unassembled WGS sequence"/>
</dbReference>
<reference evidence="1 2" key="1">
    <citation type="submission" date="2021-10" db="EMBL/GenBank/DDBJ databases">
        <title>Streptomyces gossypii sp. nov., isolated from soil collected from cotton field.</title>
        <authorList>
            <person name="Ge X."/>
            <person name="Chen X."/>
            <person name="Liu W."/>
        </authorList>
    </citation>
    <scope>NUCLEOTIDE SEQUENCE [LARGE SCALE GENOMIC DNA]</scope>
    <source>
        <strain evidence="1 2">N2-109</strain>
    </source>
</reference>
<evidence type="ECO:0000313" key="2">
    <source>
        <dbReference type="Proteomes" id="UP001156389"/>
    </source>
</evidence>